<dbReference type="Pfam" id="PF00126">
    <property type="entry name" value="HTH_1"/>
    <property type="match status" value="1"/>
</dbReference>
<gene>
    <name evidence="6" type="ORF">BSU04_19260</name>
</gene>
<dbReference type="PANTHER" id="PTHR30126:SF40">
    <property type="entry name" value="HTH-TYPE TRANSCRIPTIONAL REGULATOR GLTR"/>
    <property type="match status" value="1"/>
</dbReference>
<dbReference type="SUPFAM" id="SSF53850">
    <property type="entry name" value="Periplasmic binding protein-like II"/>
    <property type="match status" value="1"/>
</dbReference>
<evidence type="ECO:0000256" key="1">
    <source>
        <dbReference type="ARBA" id="ARBA00009437"/>
    </source>
</evidence>
<comment type="similarity">
    <text evidence="1">Belongs to the LysR transcriptional regulatory family.</text>
</comment>
<dbReference type="Pfam" id="PF03466">
    <property type="entry name" value="LysR_substrate"/>
    <property type="match status" value="1"/>
</dbReference>
<dbReference type="InterPro" id="IPR005119">
    <property type="entry name" value="LysR_subst-bd"/>
</dbReference>
<dbReference type="EMBL" id="MTHB01000110">
    <property type="protein sequence ID" value="OXC77155.1"/>
    <property type="molecule type" value="Genomic_DNA"/>
</dbReference>
<dbReference type="RefSeq" id="WP_089161930.1">
    <property type="nucleotide sequence ID" value="NZ_MTHB01000110.1"/>
</dbReference>
<dbReference type="OrthoDB" id="464481at2"/>
<dbReference type="GO" id="GO:0000976">
    <property type="term" value="F:transcription cis-regulatory region binding"/>
    <property type="evidence" value="ECO:0007669"/>
    <property type="project" value="TreeGrafter"/>
</dbReference>
<dbReference type="PRINTS" id="PR00039">
    <property type="entry name" value="HTHLYSR"/>
</dbReference>
<dbReference type="FunFam" id="1.10.10.10:FF:000001">
    <property type="entry name" value="LysR family transcriptional regulator"/>
    <property type="match status" value="1"/>
</dbReference>
<feature type="domain" description="HTH lysR-type" evidence="5">
    <location>
        <begin position="1"/>
        <end position="58"/>
    </location>
</feature>
<evidence type="ECO:0000259" key="5">
    <source>
        <dbReference type="PROSITE" id="PS50931"/>
    </source>
</evidence>
<dbReference type="PANTHER" id="PTHR30126">
    <property type="entry name" value="HTH-TYPE TRANSCRIPTIONAL REGULATOR"/>
    <property type="match status" value="1"/>
</dbReference>
<accession>A0A226X142</accession>
<dbReference type="InterPro" id="IPR036388">
    <property type="entry name" value="WH-like_DNA-bd_sf"/>
</dbReference>
<evidence type="ECO:0000256" key="4">
    <source>
        <dbReference type="ARBA" id="ARBA00023163"/>
    </source>
</evidence>
<dbReference type="SUPFAM" id="SSF46785">
    <property type="entry name" value="Winged helix' DNA-binding domain"/>
    <property type="match status" value="1"/>
</dbReference>
<evidence type="ECO:0000256" key="3">
    <source>
        <dbReference type="ARBA" id="ARBA00023125"/>
    </source>
</evidence>
<dbReference type="GO" id="GO:0003700">
    <property type="term" value="F:DNA-binding transcription factor activity"/>
    <property type="evidence" value="ECO:0007669"/>
    <property type="project" value="InterPro"/>
</dbReference>
<dbReference type="Gene3D" id="3.40.190.290">
    <property type="match status" value="1"/>
</dbReference>
<dbReference type="Proteomes" id="UP000214720">
    <property type="component" value="Unassembled WGS sequence"/>
</dbReference>
<comment type="caution">
    <text evidence="6">The sequence shown here is derived from an EMBL/GenBank/DDBJ whole genome shotgun (WGS) entry which is preliminary data.</text>
</comment>
<reference evidence="7" key="1">
    <citation type="submission" date="2017-01" db="EMBL/GenBank/DDBJ databases">
        <title>Genome Analysis of Deinococcus marmoris KOPRI26562.</title>
        <authorList>
            <person name="Kim J.H."/>
            <person name="Oh H.-M."/>
        </authorList>
    </citation>
    <scope>NUCLEOTIDE SEQUENCE [LARGE SCALE GENOMIC DNA]</scope>
    <source>
        <strain evidence="7">PAMC 26633</strain>
    </source>
</reference>
<evidence type="ECO:0000256" key="2">
    <source>
        <dbReference type="ARBA" id="ARBA00023015"/>
    </source>
</evidence>
<dbReference type="eggNOG" id="COG0583">
    <property type="taxonomic scope" value="Bacteria"/>
</dbReference>
<keyword evidence="2" id="KW-0805">Transcription regulation</keyword>
<name>A0A226X142_CABSO</name>
<dbReference type="InterPro" id="IPR000847">
    <property type="entry name" value="LysR_HTH_N"/>
</dbReference>
<proteinExistence type="inferred from homology"/>
<sequence>MDAADLRIFESVARNGSMNRAALELHTVQSNVTARVRLLEEELGAPLFHRHHRGVELTAAGHRLLPFSRQMARLLDDARSAVKDDGVPRGPLIVGTLETTAALRMPDVLASFALAYPQVDMALRTGTTASLIDDVLQYRLDGAFVAGPVHHEDLSTEAFFREEMVLVTARHVHSIAELARSGEVKTIVFRIGCSYRTRLDLVLARHSLRVSTPLEFGSLDAMLGCVAAGVGVTLLPKGVVATAWREGRVAMHDVAPEDAHVDTMFVRRRDVYASTALNAFLEIARPLATPAPAPTLVLA</sequence>
<organism evidence="6 7">
    <name type="scientific">Caballeronia sordidicola</name>
    <name type="common">Burkholderia sordidicola</name>
    <dbReference type="NCBI Taxonomy" id="196367"/>
    <lineage>
        <taxon>Bacteria</taxon>
        <taxon>Pseudomonadati</taxon>
        <taxon>Pseudomonadota</taxon>
        <taxon>Betaproteobacteria</taxon>
        <taxon>Burkholderiales</taxon>
        <taxon>Burkholderiaceae</taxon>
        <taxon>Caballeronia</taxon>
    </lineage>
</organism>
<dbReference type="Gene3D" id="1.10.10.10">
    <property type="entry name" value="Winged helix-like DNA-binding domain superfamily/Winged helix DNA-binding domain"/>
    <property type="match status" value="1"/>
</dbReference>
<evidence type="ECO:0000313" key="7">
    <source>
        <dbReference type="Proteomes" id="UP000214720"/>
    </source>
</evidence>
<protein>
    <submittedName>
        <fullName evidence="6">Transcriptional regulator, LysR family</fullName>
    </submittedName>
</protein>
<dbReference type="AlphaFoldDB" id="A0A226X142"/>
<dbReference type="PROSITE" id="PS50931">
    <property type="entry name" value="HTH_LYSR"/>
    <property type="match status" value="1"/>
</dbReference>
<keyword evidence="4" id="KW-0804">Transcription</keyword>
<dbReference type="InterPro" id="IPR036390">
    <property type="entry name" value="WH_DNA-bd_sf"/>
</dbReference>
<evidence type="ECO:0000313" key="6">
    <source>
        <dbReference type="EMBL" id="OXC77155.1"/>
    </source>
</evidence>
<keyword evidence="3" id="KW-0238">DNA-binding</keyword>